<gene>
    <name evidence="1" type="ORF">TNCV_3066281</name>
</gene>
<evidence type="ECO:0000313" key="2">
    <source>
        <dbReference type="Proteomes" id="UP000887159"/>
    </source>
</evidence>
<proteinExistence type="predicted"/>
<dbReference type="Proteomes" id="UP000887159">
    <property type="component" value="Unassembled WGS sequence"/>
</dbReference>
<organism evidence="1 2">
    <name type="scientific">Trichonephila clavipes</name>
    <name type="common">Golden silk orbweaver</name>
    <name type="synonym">Nephila clavipes</name>
    <dbReference type="NCBI Taxonomy" id="2585209"/>
    <lineage>
        <taxon>Eukaryota</taxon>
        <taxon>Metazoa</taxon>
        <taxon>Ecdysozoa</taxon>
        <taxon>Arthropoda</taxon>
        <taxon>Chelicerata</taxon>
        <taxon>Arachnida</taxon>
        <taxon>Araneae</taxon>
        <taxon>Araneomorphae</taxon>
        <taxon>Entelegynae</taxon>
        <taxon>Araneoidea</taxon>
        <taxon>Nephilidae</taxon>
        <taxon>Trichonephila</taxon>
    </lineage>
</organism>
<dbReference type="AlphaFoldDB" id="A0A8X6UYK7"/>
<sequence length="94" mass="10651">MLDNLEGNIRRVIADIRPQMLEKVIENWTSRLDYIRASRGSPMPEIICKISPPGGATAYPLLYRSINRQVTSMVAKNDANLVLSTTFRYIESPL</sequence>
<reference evidence="1" key="1">
    <citation type="submission" date="2020-08" db="EMBL/GenBank/DDBJ databases">
        <title>Multicomponent nature underlies the extraordinary mechanical properties of spider dragline silk.</title>
        <authorList>
            <person name="Kono N."/>
            <person name="Nakamura H."/>
            <person name="Mori M."/>
            <person name="Yoshida Y."/>
            <person name="Ohtoshi R."/>
            <person name="Malay A.D."/>
            <person name="Moran D.A.P."/>
            <person name="Tomita M."/>
            <person name="Numata K."/>
            <person name="Arakawa K."/>
        </authorList>
    </citation>
    <scope>NUCLEOTIDE SEQUENCE</scope>
</reference>
<name>A0A8X6UYK7_TRICX</name>
<protein>
    <submittedName>
        <fullName evidence="1">Uncharacterized protein</fullName>
    </submittedName>
</protein>
<accession>A0A8X6UYK7</accession>
<comment type="caution">
    <text evidence="1">The sequence shown here is derived from an EMBL/GenBank/DDBJ whole genome shotgun (WGS) entry which is preliminary data.</text>
</comment>
<keyword evidence="2" id="KW-1185">Reference proteome</keyword>
<evidence type="ECO:0000313" key="1">
    <source>
        <dbReference type="EMBL" id="GFX97741.1"/>
    </source>
</evidence>
<dbReference type="EMBL" id="BMAU01021199">
    <property type="protein sequence ID" value="GFX97741.1"/>
    <property type="molecule type" value="Genomic_DNA"/>
</dbReference>